<feature type="transmembrane region" description="Helical" evidence="7">
    <location>
        <begin position="41"/>
        <end position="59"/>
    </location>
</feature>
<dbReference type="CDD" id="cd06261">
    <property type="entry name" value="TM_PBP2"/>
    <property type="match status" value="1"/>
</dbReference>
<feature type="transmembrane region" description="Helical" evidence="7">
    <location>
        <begin position="134"/>
        <end position="160"/>
    </location>
</feature>
<evidence type="ECO:0000256" key="6">
    <source>
        <dbReference type="ARBA" id="ARBA00023136"/>
    </source>
</evidence>
<evidence type="ECO:0000313" key="10">
    <source>
        <dbReference type="Proteomes" id="UP001205748"/>
    </source>
</evidence>
<dbReference type="EMBL" id="JANKAS010000001">
    <property type="protein sequence ID" value="MCR1897669.1"/>
    <property type="molecule type" value="Genomic_DNA"/>
</dbReference>
<comment type="similarity">
    <text evidence="7">Belongs to the binding-protein-dependent transport system permease family.</text>
</comment>
<evidence type="ECO:0000313" key="9">
    <source>
        <dbReference type="EMBL" id="MCR1897669.1"/>
    </source>
</evidence>
<keyword evidence="10" id="KW-1185">Reference proteome</keyword>
<dbReference type="PANTHER" id="PTHR47737:SF1">
    <property type="entry name" value="GLYCINE BETAINE_PROLINE BETAINE TRANSPORT SYSTEM PERMEASE PROTEIN PROW"/>
    <property type="match status" value="1"/>
</dbReference>
<comment type="caution">
    <text evidence="9">The sequence shown here is derived from an EMBL/GenBank/DDBJ whole genome shotgun (WGS) entry which is preliminary data.</text>
</comment>
<sequence length="276" mass="30401">MRFHFGMYVDQLVKWLQSNFSVFFDVIKTGTLNFLLGVQNFLMIIPWWIFIVFIFVIGWKVKGWKAGLSYAVLIFLIGTFGLWEAMMLTLGVVITAVIISLIIGIPIGIITAYSEKLDMVVKPLLDAMQTMPSFVYLIPAIMLFGLGLVPAVFATTIYAIPPAIRLTNLAIRRVPREMKEAAYSFGSSPWQTLIKVELPQALPTIMTGINQTIMMAISMVVIASMVGAKGLGINVITAINRIDVAMGSEAGLSIVILAIILDRITQGMADSFKVSE</sequence>
<accession>A0AAE3HDY7</accession>
<keyword evidence="2 7" id="KW-0813">Transport</keyword>
<gene>
    <name evidence="9" type="ORF">NSA47_01515</name>
</gene>
<evidence type="ECO:0000259" key="8">
    <source>
        <dbReference type="PROSITE" id="PS50928"/>
    </source>
</evidence>
<dbReference type="Gene3D" id="1.10.3720.10">
    <property type="entry name" value="MetI-like"/>
    <property type="match status" value="1"/>
</dbReference>
<proteinExistence type="inferred from homology"/>
<dbReference type="GO" id="GO:0015226">
    <property type="term" value="F:carnitine transmembrane transporter activity"/>
    <property type="evidence" value="ECO:0007669"/>
    <property type="project" value="TreeGrafter"/>
</dbReference>
<dbReference type="AlphaFoldDB" id="A0AAE3HDY7"/>
<evidence type="ECO:0000256" key="1">
    <source>
        <dbReference type="ARBA" id="ARBA00004141"/>
    </source>
</evidence>
<protein>
    <submittedName>
        <fullName evidence="9">ABC transporter permease subunit</fullName>
    </submittedName>
</protein>
<evidence type="ECO:0000256" key="3">
    <source>
        <dbReference type="ARBA" id="ARBA00022475"/>
    </source>
</evidence>
<reference evidence="9" key="1">
    <citation type="submission" date="2022-07" db="EMBL/GenBank/DDBJ databases">
        <title>Enhanced cultured diversity of the mouse gut microbiota enables custom-made synthetic communities.</title>
        <authorList>
            <person name="Afrizal A."/>
        </authorList>
    </citation>
    <scope>NUCLEOTIDE SEQUENCE</scope>
    <source>
        <strain evidence="9">DSM 28593</strain>
    </source>
</reference>
<dbReference type="Pfam" id="PF00528">
    <property type="entry name" value="BPD_transp_1"/>
    <property type="match status" value="1"/>
</dbReference>
<keyword evidence="6 7" id="KW-0472">Membrane</keyword>
<dbReference type="GO" id="GO:0015871">
    <property type="term" value="P:choline transport"/>
    <property type="evidence" value="ECO:0007669"/>
    <property type="project" value="TreeGrafter"/>
</dbReference>
<name>A0AAE3HDY7_9FIRM</name>
<keyword evidence="4 7" id="KW-0812">Transmembrane</keyword>
<feature type="domain" description="ABC transmembrane type-1" evidence="8">
    <location>
        <begin position="86"/>
        <end position="265"/>
    </location>
</feature>
<organism evidence="9 10">
    <name type="scientific">Irregularibacter muris</name>
    <dbReference type="NCBI Taxonomy" id="1796619"/>
    <lineage>
        <taxon>Bacteria</taxon>
        <taxon>Bacillati</taxon>
        <taxon>Bacillota</taxon>
        <taxon>Clostridia</taxon>
        <taxon>Eubacteriales</taxon>
        <taxon>Eubacteriaceae</taxon>
        <taxon>Irregularibacter</taxon>
    </lineage>
</organism>
<evidence type="ECO:0000256" key="4">
    <source>
        <dbReference type="ARBA" id="ARBA00022692"/>
    </source>
</evidence>
<dbReference type="SUPFAM" id="SSF161098">
    <property type="entry name" value="MetI-like"/>
    <property type="match status" value="1"/>
</dbReference>
<dbReference type="GO" id="GO:0031460">
    <property type="term" value="P:glycine betaine transport"/>
    <property type="evidence" value="ECO:0007669"/>
    <property type="project" value="TreeGrafter"/>
</dbReference>
<feature type="transmembrane region" description="Helical" evidence="7">
    <location>
        <begin position="66"/>
        <end position="83"/>
    </location>
</feature>
<dbReference type="GO" id="GO:0005275">
    <property type="term" value="F:amine transmembrane transporter activity"/>
    <property type="evidence" value="ECO:0007669"/>
    <property type="project" value="TreeGrafter"/>
</dbReference>
<dbReference type="InterPro" id="IPR035906">
    <property type="entry name" value="MetI-like_sf"/>
</dbReference>
<feature type="transmembrane region" description="Helical" evidence="7">
    <location>
        <begin position="89"/>
        <end position="113"/>
    </location>
</feature>
<dbReference type="Proteomes" id="UP001205748">
    <property type="component" value="Unassembled WGS sequence"/>
</dbReference>
<comment type="subcellular location">
    <subcellularLocation>
        <location evidence="7">Cell membrane</location>
        <topology evidence="7">Multi-pass membrane protein</topology>
    </subcellularLocation>
    <subcellularLocation>
        <location evidence="1">Membrane</location>
        <topology evidence="1">Multi-pass membrane protein</topology>
    </subcellularLocation>
</comment>
<dbReference type="GO" id="GO:0043190">
    <property type="term" value="C:ATP-binding cassette (ABC) transporter complex"/>
    <property type="evidence" value="ECO:0007669"/>
    <property type="project" value="TreeGrafter"/>
</dbReference>
<dbReference type="PROSITE" id="PS50928">
    <property type="entry name" value="ABC_TM1"/>
    <property type="match status" value="1"/>
</dbReference>
<dbReference type="InterPro" id="IPR000515">
    <property type="entry name" value="MetI-like"/>
</dbReference>
<keyword evidence="5 7" id="KW-1133">Transmembrane helix</keyword>
<feature type="transmembrane region" description="Helical" evidence="7">
    <location>
        <begin position="213"/>
        <end position="232"/>
    </location>
</feature>
<dbReference type="PANTHER" id="PTHR47737">
    <property type="entry name" value="GLYCINE BETAINE/PROLINE BETAINE TRANSPORT SYSTEM PERMEASE PROTEIN PROW"/>
    <property type="match status" value="1"/>
</dbReference>
<keyword evidence="3" id="KW-1003">Cell membrane</keyword>
<dbReference type="FunFam" id="1.10.3720.10:FF:000001">
    <property type="entry name" value="Glycine betaine ABC transporter, permease"/>
    <property type="match status" value="1"/>
</dbReference>
<evidence type="ECO:0000256" key="2">
    <source>
        <dbReference type="ARBA" id="ARBA00022448"/>
    </source>
</evidence>
<evidence type="ECO:0000256" key="7">
    <source>
        <dbReference type="RuleBase" id="RU363032"/>
    </source>
</evidence>
<evidence type="ECO:0000256" key="5">
    <source>
        <dbReference type="ARBA" id="ARBA00022989"/>
    </source>
</evidence>